<proteinExistence type="predicted"/>
<organism evidence="1 2">
    <name type="scientific">Solanum tuberosum</name>
    <name type="common">Potato</name>
    <dbReference type="NCBI Taxonomy" id="4113"/>
    <lineage>
        <taxon>Eukaryota</taxon>
        <taxon>Viridiplantae</taxon>
        <taxon>Streptophyta</taxon>
        <taxon>Embryophyta</taxon>
        <taxon>Tracheophyta</taxon>
        <taxon>Spermatophyta</taxon>
        <taxon>Magnoliopsida</taxon>
        <taxon>eudicotyledons</taxon>
        <taxon>Gunneridae</taxon>
        <taxon>Pentapetalae</taxon>
        <taxon>asterids</taxon>
        <taxon>lamiids</taxon>
        <taxon>Solanales</taxon>
        <taxon>Solanaceae</taxon>
        <taxon>Solanoideae</taxon>
        <taxon>Solaneae</taxon>
        <taxon>Solanum</taxon>
    </lineage>
</organism>
<evidence type="ECO:0000313" key="1">
    <source>
        <dbReference type="EnsemblPlants" id="PGSC0003DMT400060680"/>
    </source>
</evidence>
<dbReference type="EnsemblPlants" id="PGSC0003DMT400060680">
    <property type="protein sequence ID" value="PGSC0003DMT400060680"/>
    <property type="gene ID" value="PGSC0003DMG401023603"/>
</dbReference>
<evidence type="ECO:0000313" key="2">
    <source>
        <dbReference type="Proteomes" id="UP000011115"/>
    </source>
</evidence>
<dbReference type="HOGENOM" id="CLU_2908543_0_0_1"/>
<keyword evidence="2" id="KW-1185">Reference proteome</keyword>
<dbReference type="AlphaFoldDB" id="M1C694"/>
<gene>
    <name evidence="1" type="primary">LOC102601710</name>
</gene>
<protein>
    <submittedName>
        <fullName evidence="1">Inositol monophosphatase 1</fullName>
    </submittedName>
</protein>
<reference evidence="2" key="1">
    <citation type="journal article" date="2011" name="Nature">
        <title>Genome sequence and analysis of the tuber crop potato.</title>
        <authorList>
            <consortium name="The Potato Genome Sequencing Consortium"/>
        </authorList>
    </citation>
    <scope>NUCLEOTIDE SEQUENCE [LARGE SCALE GENOMIC DNA]</scope>
    <source>
        <strain evidence="2">cv. DM1-3 516 R44</strain>
    </source>
</reference>
<name>M1C694_SOLTU</name>
<sequence length="62" mass="6941">MAQLILCMGFRLSVSRLVSQLGRFQQLALSTTQLSTSFSLELTGKVRFLMGSLSKYLRSLNL</sequence>
<reference evidence="1" key="2">
    <citation type="submission" date="2015-06" db="UniProtKB">
        <authorList>
            <consortium name="EnsemblPlants"/>
        </authorList>
    </citation>
    <scope>IDENTIFICATION</scope>
    <source>
        <strain evidence="1">DM1-3 516 R44</strain>
    </source>
</reference>
<dbReference type="ExpressionAtlas" id="M1C694">
    <property type="expression patterns" value="baseline"/>
</dbReference>
<dbReference type="OrthoDB" id="10254945at2759"/>
<dbReference type="Proteomes" id="UP000011115">
    <property type="component" value="Unassembled WGS sequence"/>
</dbReference>
<accession>M1C694</accession>
<dbReference type="Gramene" id="PGSC0003DMT400060680">
    <property type="protein sequence ID" value="PGSC0003DMT400060680"/>
    <property type="gene ID" value="PGSC0003DMG401023603"/>
</dbReference>